<dbReference type="EMBL" id="ACEQ02000001">
    <property type="protein sequence ID" value="EEZ76823.1"/>
    <property type="molecule type" value="Genomic_DNA"/>
</dbReference>
<comment type="caution">
    <text evidence="1">The sequence shown here is derived from an EMBL/GenBank/DDBJ whole genome shotgun (WGS) entry which is preliminary data.</text>
</comment>
<protein>
    <submittedName>
        <fullName evidence="1">Uncharacterized protein</fullName>
    </submittedName>
</protein>
<organism evidence="1 2">
    <name type="scientific">Neisseria lactamica ATCC 23970</name>
    <dbReference type="NCBI Taxonomy" id="546265"/>
    <lineage>
        <taxon>Bacteria</taxon>
        <taxon>Pseudomonadati</taxon>
        <taxon>Pseudomonadota</taxon>
        <taxon>Betaproteobacteria</taxon>
        <taxon>Neisseriales</taxon>
        <taxon>Neisseriaceae</taxon>
        <taxon>Neisseria</taxon>
    </lineage>
</organism>
<sequence length="41" mass="4681">MPSETFLQSTQIMFQHTGRHIKRRPICCPDSEGVTPLPNKV</sequence>
<evidence type="ECO:0000313" key="2">
    <source>
        <dbReference type="Proteomes" id="UP000003843"/>
    </source>
</evidence>
<accession>D0W677</accession>
<evidence type="ECO:0000313" key="1">
    <source>
        <dbReference type="EMBL" id="EEZ76823.1"/>
    </source>
</evidence>
<dbReference type="AlphaFoldDB" id="D0W677"/>
<name>D0W677_NEILA</name>
<dbReference type="Proteomes" id="UP000003843">
    <property type="component" value="Unassembled WGS sequence"/>
</dbReference>
<reference evidence="1 2" key="1">
    <citation type="submission" date="2009-10" db="EMBL/GenBank/DDBJ databases">
        <authorList>
            <person name="Weinstock G."/>
            <person name="Sodergren E."/>
            <person name="Clifton S."/>
            <person name="Fulton L."/>
            <person name="Fulton B."/>
            <person name="Courtney L."/>
            <person name="Fronick C."/>
            <person name="Harrison M."/>
            <person name="Strong C."/>
            <person name="Farmer C."/>
            <person name="Delahaunty K."/>
            <person name="Markovic C."/>
            <person name="Hall O."/>
            <person name="Minx P."/>
            <person name="Tomlinson C."/>
            <person name="Mitreva M."/>
            <person name="Nelson J."/>
            <person name="Hou S."/>
            <person name="Wollam A."/>
            <person name="Pepin K.H."/>
            <person name="Johnson M."/>
            <person name="Bhonagiri V."/>
            <person name="Nash W.E."/>
            <person name="Warren W."/>
            <person name="Chinwalla A."/>
            <person name="Mardis E.R."/>
            <person name="Wilson R.K."/>
        </authorList>
    </citation>
    <scope>NUCLEOTIDE SEQUENCE [LARGE SCALE GENOMIC DNA]</scope>
    <source>
        <strain evidence="1 2">ATCC 23970</strain>
    </source>
</reference>
<gene>
    <name evidence="1" type="ORF">NEILACOT_03013</name>
</gene>
<proteinExistence type="predicted"/>